<gene>
    <name evidence="2" type="ORF">NBM05_06895</name>
</gene>
<sequence length="219" mass="22238">MAGSVVLIRGINVGAHHRVRMAELVAACEAASLGRPRAYLQSGNLVFDAPAAGVPAPGGAGAEDPAAGGGGSGDAAAVGTDRADAVAGILAARFGVTARCLTVGAGRLAAALRSVPEDADPDEKLTHLVFWDPPGGDGDVARFAAGREELLAVAEEGAFGGDRLVLEPDHAVVLYRESSRNSKLGLPRLERALGVEGTARNLRTTRVLAEWCGGRADGT</sequence>
<keyword evidence="3" id="KW-1185">Reference proteome</keyword>
<feature type="region of interest" description="Disordered" evidence="1">
    <location>
        <begin position="56"/>
        <end position="75"/>
    </location>
</feature>
<dbReference type="PANTHER" id="PTHR36439:SF1">
    <property type="entry name" value="DUF1697 DOMAIN-CONTAINING PROTEIN"/>
    <property type="match status" value="1"/>
</dbReference>
<protein>
    <submittedName>
        <fullName evidence="2">DUF1697 domain-containing protein</fullName>
    </submittedName>
</protein>
<dbReference type="RefSeq" id="WP_254166091.1">
    <property type="nucleotide sequence ID" value="NZ_JANAFB010000013.1"/>
</dbReference>
<dbReference type="InterPro" id="IPR012545">
    <property type="entry name" value="DUF1697"/>
</dbReference>
<dbReference type="AlphaFoldDB" id="A0A9X2HDK9"/>
<dbReference type="Gene3D" id="3.30.70.1280">
    <property type="entry name" value="SP0830-like domains"/>
    <property type="match status" value="1"/>
</dbReference>
<dbReference type="PANTHER" id="PTHR36439">
    <property type="entry name" value="BLL4334 PROTEIN"/>
    <property type="match status" value="1"/>
</dbReference>
<feature type="compositionally biased region" description="Gly residues" evidence="1">
    <location>
        <begin position="56"/>
        <end position="73"/>
    </location>
</feature>
<organism evidence="2 3">
    <name type="scientific">Rothia santali</name>
    <dbReference type="NCBI Taxonomy" id="2949643"/>
    <lineage>
        <taxon>Bacteria</taxon>
        <taxon>Bacillati</taxon>
        <taxon>Actinomycetota</taxon>
        <taxon>Actinomycetes</taxon>
        <taxon>Micrococcales</taxon>
        <taxon>Micrococcaceae</taxon>
        <taxon>Rothia</taxon>
    </lineage>
</organism>
<evidence type="ECO:0000256" key="1">
    <source>
        <dbReference type="SAM" id="MobiDB-lite"/>
    </source>
</evidence>
<comment type="caution">
    <text evidence="2">The sequence shown here is derived from an EMBL/GenBank/DDBJ whole genome shotgun (WGS) entry which is preliminary data.</text>
</comment>
<dbReference type="SUPFAM" id="SSF160379">
    <property type="entry name" value="SP0830-like"/>
    <property type="match status" value="2"/>
</dbReference>
<accession>A0A9X2HDK9</accession>
<name>A0A9X2HDK9_9MICC</name>
<dbReference type="Proteomes" id="UP001139502">
    <property type="component" value="Unassembled WGS sequence"/>
</dbReference>
<dbReference type="Pfam" id="PF08002">
    <property type="entry name" value="DUF1697"/>
    <property type="match status" value="1"/>
</dbReference>
<dbReference type="EMBL" id="JANAFB010000013">
    <property type="protein sequence ID" value="MCP3425742.1"/>
    <property type="molecule type" value="Genomic_DNA"/>
</dbReference>
<evidence type="ECO:0000313" key="3">
    <source>
        <dbReference type="Proteomes" id="UP001139502"/>
    </source>
</evidence>
<proteinExistence type="predicted"/>
<reference evidence="2" key="1">
    <citation type="submission" date="2022-06" db="EMBL/GenBank/DDBJ databases">
        <title>Rothia sp. isolated from sandalwood seedling.</title>
        <authorList>
            <person name="Tuikhar N."/>
            <person name="Kirdat K."/>
            <person name="Thorat V."/>
            <person name="Swetha P."/>
            <person name="Padma S."/>
            <person name="Sundararaj R."/>
            <person name="Yadav A."/>
        </authorList>
    </citation>
    <scope>NUCLEOTIDE SEQUENCE</scope>
    <source>
        <strain evidence="2">AR01</strain>
    </source>
</reference>
<evidence type="ECO:0000313" key="2">
    <source>
        <dbReference type="EMBL" id="MCP3425742.1"/>
    </source>
</evidence>